<reference evidence="2 3" key="1">
    <citation type="journal article" date="2021" name="Elife">
        <title>Chloroplast acquisition without the gene transfer in kleptoplastic sea slugs, Plakobranchus ocellatus.</title>
        <authorList>
            <person name="Maeda T."/>
            <person name="Takahashi S."/>
            <person name="Yoshida T."/>
            <person name="Shimamura S."/>
            <person name="Takaki Y."/>
            <person name="Nagai Y."/>
            <person name="Toyoda A."/>
            <person name="Suzuki Y."/>
            <person name="Arimoto A."/>
            <person name="Ishii H."/>
            <person name="Satoh N."/>
            <person name="Nishiyama T."/>
            <person name="Hasebe M."/>
            <person name="Maruyama T."/>
            <person name="Minagawa J."/>
            <person name="Obokata J."/>
            <person name="Shigenobu S."/>
        </authorList>
    </citation>
    <scope>NUCLEOTIDE SEQUENCE [LARGE SCALE GENOMIC DNA]</scope>
</reference>
<feature type="region of interest" description="Disordered" evidence="1">
    <location>
        <begin position="59"/>
        <end position="135"/>
    </location>
</feature>
<keyword evidence="3" id="KW-1185">Reference proteome</keyword>
<evidence type="ECO:0000313" key="3">
    <source>
        <dbReference type="Proteomes" id="UP000735302"/>
    </source>
</evidence>
<protein>
    <submittedName>
        <fullName evidence="2">Uncharacterized protein</fullName>
    </submittedName>
</protein>
<feature type="compositionally biased region" description="Basic residues" evidence="1">
    <location>
        <begin position="126"/>
        <end position="135"/>
    </location>
</feature>
<name>A0AAV4AHP2_9GAST</name>
<evidence type="ECO:0000256" key="1">
    <source>
        <dbReference type="SAM" id="MobiDB-lite"/>
    </source>
</evidence>
<feature type="compositionally biased region" description="Pro residues" evidence="1">
    <location>
        <begin position="26"/>
        <end position="36"/>
    </location>
</feature>
<evidence type="ECO:0000313" key="2">
    <source>
        <dbReference type="EMBL" id="GFO05774.1"/>
    </source>
</evidence>
<feature type="region of interest" description="Disordered" evidence="1">
    <location>
        <begin position="1"/>
        <end position="47"/>
    </location>
</feature>
<organism evidence="2 3">
    <name type="scientific">Plakobranchus ocellatus</name>
    <dbReference type="NCBI Taxonomy" id="259542"/>
    <lineage>
        <taxon>Eukaryota</taxon>
        <taxon>Metazoa</taxon>
        <taxon>Spiralia</taxon>
        <taxon>Lophotrochozoa</taxon>
        <taxon>Mollusca</taxon>
        <taxon>Gastropoda</taxon>
        <taxon>Heterobranchia</taxon>
        <taxon>Euthyneura</taxon>
        <taxon>Panpulmonata</taxon>
        <taxon>Sacoglossa</taxon>
        <taxon>Placobranchoidea</taxon>
        <taxon>Plakobranchidae</taxon>
        <taxon>Plakobranchus</taxon>
    </lineage>
</organism>
<feature type="compositionally biased region" description="Basic residues" evidence="1">
    <location>
        <begin position="1"/>
        <end position="24"/>
    </location>
</feature>
<feature type="compositionally biased region" description="Basic residues" evidence="1">
    <location>
        <begin position="67"/>
        <end position="81"/>
    </location>
</feature>
<proteinExistence type="predicted"/>
<dbReference type="AlphaFoldDB" id="A0AAV4AHP2"/>
<accession>A0AAV4AHP2</accession>
<dbReference type="EMBL" id="BLXT01003752">
    <property type="protein sequence ID" value="GFO05774.1"/>
    <property type="molecule type" value="Genomic_DNA"/>
</dbReference>
<gene>
    <name evidence="2" type="ORF">PoB_003227900</name>
</gene>
<comment type="caution">
    <text evidence="2">The sequence shown here is derived from an EMBL/GenBank/DDBJ whole genome shotgun (WGS) entry which is preliminary data.</text>
</comment>
<sequence>MSRRNSRVNGTKSRKVRIASKAHPRPATPTVPPIPDPSRRHGRARQDKVVTAIRTFKDTARPIQPFPRRHPFKQRTGKLCRIRPLPPSRLPRCPCQAFSRPIAPPLGERRREKKAPPSGEKIKIGTVRRNKRKKK</sequence>
<dbReference type="Proteomes" id="UP000735302">
    <property type="component" value="Unassembled WGS sequence"/>
</dbReference>